<evidence type="ECO:0000256" key="1">
    <source>
        <dbReference type="SAM" id="MobiDB-lite"/>
    </source>
</evidence>
<sequence>MFLQHVSHLSRPHTSHVSHMSRPHTSHVSHMSRHSSHVWFVVPSTSNFLLSLLTFILQTTQPHNNITTQQHIPSTCLVPITSTYITCLAHISHSSYVWFVVLSTSNFLLLSLLAFILQTTQPHNNITSQQHNHSSSQPLILTTTHPHSHSSSQHVPSTYLAPVKSLITYMLRAPTTTSLAVAGFTASGQSADWSNIYLDKPLGSSASSTNNHQSGRGGLQLQDNRQTGTIPSTTYFDHPLQSPASSTNIHQSHRGGLRSFRTIGRLVTTIHLDESPRSTAHFEPPPLRTPYQPVWPWRASASGQSADW</sequence>
<name>A0A101M9G2_PENFR</name>
<dbReference type="Proteomes" id="UP000055045">
    <property type="component" value="Unassembled WGS sequence"/>
</dbReference>
<feature type="region of interest" description="Disordered" evidence="1">
    <location>
        <begin position="204"/>
        <end position="255"/>
    </location>
</feature>
<dbReference type="EMBL" id="LLXE01000500">
    <property type="protein sequence ID" value="KUM56365.1"/>
    <property type="molecule type" value="Genomic_DNA"/>
</dbReference>
<accession>A0A101M9G2</accession>
<evidence type="ECO:0000313" key="4">
    <source>
        <dbReference type="Proteomes" id="UP000055045"/>
    </source>
</evidence>
<keyword evidence="2" id="KW-1133">Transmembrane helix</keyword>
<feature type="compositionally biased region" description="Polar residues" evidence="1">
    <location>
        <begin position="204"/>
        <end position="214"/>
    </location>
</feature>
<organism evidence="3 4">
    <name type="scientific">Penicillium freii</name>
    <dbReference type="NCBI Taxonomy" id="48697"/>
    <lineage>
        <taxon>Eukaryota</taxon>
        <taxon>Fungi</taxon>
        <taxon>Dikarya</taxon>
        <taxon>Ascomycota</taxon>
        <taxon>Pezizomycotina</taxon>
        <taxon>Eurotiomycetes</taxon>
        <taxon>Eurotiomycetidae</taxon>
        <taxon>Eurotiales</taxon>
        <taxon>Aspergillaceae</taxon>
        <taxon>Penicillium</taxon>
    </lineage>
</organism>
<feature type="transmembrane region" description="Helical" evidence="2">
    <location>
        <begin position="38"/>
        <end position="60"/>
    </location>
</feature>
<feature type="transmembrane region" description="Helical" evidence="2">
    <location>
        <begin position="97"/>
        <end position="117"/>
    </location>
</feature>
<evidence type="ECO:0000313" key="3">
    <source>
        <dbReference type="EMBL" id="KUM56365.1"/>
    </source>
</evidence>
<gene>
    <name evidence="3" type="ORF">ACN42_g10852</name>
</gene>
<feature type="compositionally biased region" description="Polar residues" evidence="1">
    <location>
        <begin position="221"/>
        <end position="235"/>
    </location>
</feature>
<dbReference type="AlphaFoldDB" id="A0A101M9G2"/>
<keyword evidence="4" id="KW-1185">Reference proteome</keyword>
<feature type="region of interest" description="Disordered" evidence="1">
    <location>
        <begin position="1"/>
        <end position="28"/>
    </location>
</feature>
<keyword evidence="2" id="KW-0472">Membrane</keyword>
<proteinExistence type="predicted"/>
<feature type="compositionally biased region" description="Basic residues" evidence="1">
    <location>
        <begin position="8"/>
        <end position="28"/>
    </location>
</feature>
<keyword evidence="2" id="KW-0812">Transmembrane</keyword>
<evidence type="ECO:0000256" key="2">
    <source>
        <dbReference type="SAM" id="Phobius"/>
    </source>
</evidence>
<protein>
    <submittedName>
        <fullName evidence="3">Uncharacterized protein</fullName>
    </submittedName>
</protein>
<reference evidence="3 4" key="1">
    <citation type="submission" date="2015-10" db="EMBL/GenBank/DDBJ databases">
        <title>Genome sequencing of Penicillium freii.</title>
        <authorList>
            <person name="Nguyen H.D."/>
            <person name="Visagie C.M."/>
            <person name="Seifert K.A."/>
        </authorList>
    </citation>
    <scope>NUCLEOTIDE SEQUENCE [LARGE SCALE GENOMIC DNA]</scope>
    <source>
        <strain evidence="3 4">DAOM 242723</strain>
    </source>
</reference>
<comment type="caution">
    <text evidence="3">The sequence shown here is derived from an EMBL/GenBank/DDBJ whole genome shotgun (WGS) entry which is preliminary data.</text>
</comment>